<name>A0A4Z2H947_9TELE</name>
<protein>
    <submittedName>
        <fullName evidence="1">Uncharacterized protein</fullName>
    </submittedName>
</protein>
<sequence length="102" mass="10949">MKKSLGRSGVDSVCFRDKIMDSSSMSLQEERGAARAVLDLLEHDTVSCHGTVPSTEKRDVKASLTPMASFDELLPAILPRCGIGSTSDRSAHCSLGSPHEDM</sequence>
<keyword evidence="2" id="KW-1185">Reference proteome</keyword>
<organism evidence="1 2">
    <name type="scientific">Liparis tanakae</name>
    <name type="common">Tanaka's snailfish</name>
    <dbReference type="NCBI Taxonomy" id="230148"/>
    <lineage>
        <taxon>Eukaryota</taxon>
        <taxon>Metazoa</taxon>
        <taxon>Chordata</taxon>
        <taxon>Craniata</taxon>
        <taxon>Vertebrata</taxon>
        <taxon>Euteleostomi</taxon>
        <taxon>Actinopterygii</taxon>
        <taxon>Neopterygii</taxon>
        <taxon>Teleostei</taxon>
        <taxon>Neoteleostei</taxon>
        <taxon>Acanthomorphata</taxon>
        <taxon>Eupercaria</taxon>
        <taxon>Perciformes</taxon>
        <taxon>Cottioidei</taxon>
        <taxon>Cottales</taxon>
        <taxon>Liparidae</taxon>
        <taxon>Liparis</taxon>
    </lineage>
</organism>
<reference evidence="1 2" key="1">
    <citation type="submission" date="2019-03" db="EMBL/GenBank/DDBJ databases">
        <title>First draft genome of Liparis tanakae, snailfish: a comprehensive survey of snailfish specific genes.</title>
        <authorList>
            <person name="Kim W."/>
            <person name="Song I."/>
            <person name="Jeong J.-H."/>
            <person name="Kim D."/>
            <person name="Kim S."/>
            <person name="Ryu S."/>
            <person name="Song J.Y."/>
            <person name="Lee S.K."/>
        </authorList>
    </citation>
    <scope>NUCLEOTIDE SEQUENCE [LARGE SCALE GENOMIC DNA]</scope>
    <source>
        <tissue evidence="1">Muscle</tissue>
    </source>
</reference>
<gene>
    <name evidence="1" type="ORF">EYF80_027419</name>
</gene>
<dbReference type="AlphaFoldDB" id="A0A4Z2H947"/>
<dbReference type="EMBL" id="SRLO01000294">
    <property type="protein sequence ID" value="TNN62408.1"/>
    <property type="molecule type" value="Genomic_DNA"/>
</dbReference>
<comment type="caution">
    <text evidence="1">The sequence shown here is derived from an EMBL/GenBank/DDBJ whole genome shotgun (WGS) entry which is preliminary data.</text>
</comment>
<dbReference type="Proteomes" id="UP000314294">
    <property type="component" value="Unassembled WGS sequence"/>
</dbReference>
<proteinExistence type="predicted"/>
<evidence type="ECO:0000313" key="2">
    <source>
        <dbReference type="Proteomes" id="UP000314294"/>
    </source>
</evidence>
<accession>A0A4Z2H947</accession>
<evidence type="ECO:0000313" key="1">
    <source>
        <dbReference type="EMBL" id="TNN62408.1"/>
    </source>
</evidence>